<keyword evidence="7" id="KW-1185">Reference proteome</keyword>
<keyword evidence="4" id="KW-0963">Cytoplasm</keyword>
<evidence type="ECO:0000256" key="2">
    <source>
        <dbReference type="ARBA" id="ARBA00004210"/>
    </source>
</evidence>
<sequence>MAILWDINIDIKSNSTDRCSDYYLTSTAALGLLPAHTFPSRIHNCFDHILLKTNLTKAIVLDSPITDHLPIMLCIDRGQLHHGDNSNRTRTSVDYEGQIILTVDQDLFLILGTNATMGMVTRELERGSQEARYYQDMPPLQLGNFRPFDLDEWWGRRLIQSINRNRHRS</sequence>
<proteinExistence type="inferred from homology"/>
<dbReference type="GO" id="GO:0005634">
    <property type="term" value="C:nucleus"/>
    <property type="evidence" value="ECO:0007669"/>
    <property type="project" value="UniProtKB-SubCell"/>
</dbReference>
<comment type="subcellular location">
    <subcellularLocation>
        <location evidence="2">Cytoplasm</location>
        <location evidence="2">Stress granule</location>
    </subcellularLocation>
    <subcellularLocation>
        <location evidence="1">Nucleus</location>
    </subcellularLocation>
</comment>
<evidence type="ECO:0000256" key="4">
    <source>
        <dbReference type="ARBA" id="ARBA00022490"/>
    </source>
</evidence>
<keyword evidence="5" id="KW-0539">Nucleus</keyword>
<evidence type="ECO:0000256" key="1">
    <source>
        <dbReference type="ARBA" id="ARBA00004123"/>
    </source>
</evidence>
<protein>
    <recommendedName>
        <fullName evidence="8">Endonuclease/exonuclease/phosphatase domain-containing protein</fullName>
    </recommendedName>
</protein>
<accession>A0A5E4QGX4</accession>
<evidence type="ECO:0000256" key="5">
    <source>
        <dbReference type="ARBA" id="ARBA00023242"/>
    </source>
</evidence>
<reference evidence="6 7" key="1">
    <citation type="submission" date="2017-07" db="EMBL/GenBank/DDBJ databases">
        <authorList>
            <person name="Talla V."/>
            <person name="Backstrom N."/>
        </authorList>
    </citation>
    <scope>NUCLEOTIDE SEQUENCE [LARGE SCALE GENOMIC DNA]</scope>
</reference>
<dbReference type="GO" id="GO:0010494">
    <property type="term" value="C:cytoplasmic stress granule"/>
    <property type="evidence" value="ECO:0007669"/>
    <property type="project" value="UniProtKB-SubCell"/>
</dbReference>
<dbReference type="EMBL" id="FZQP02002669">
    <property type="protein sequence ID" value="VVC96332.1"/>
    <property type="molecule type" value="Genomic_DNA"/>
</dbReference>
<gene>
    <name evidence="6" type="ORF">LSINAPIS_LOCUS7860</name>
</gene>
<dbReference type="AlphaFoldDB" id="A0A5E4QGX4"/>
<evidence type="ECO:0000256" key="3">
    <source>
        <dbReference type="ARBA" id="ARBA00010821"/>
    </source>
</evidence>
<comment type="similarity">
    <text evidence="3">Belongs to the MCRIP family.</text>
</comment>
<dbReference type="Pfam" id="PF14799">
    <property type="entry name" value="FAM195"/>
    <property type="match status" value="1"/>
</dbReference>
<evidence type="ECO:0000313" key="7">
    <source>
        <dbReference type="Proteomes" id="UP000324832"/>
    </source>
</evidence>
<organism evidence="6 7">
    <name type="scientific">Leptidea sinapis</name>
    <dbReference type="NCBI Taxonomy" id="189913"/>
    <lineage>
        <taxon>Eukaryota</taxon>
        <taxon>Metazoa</taxon>
        <taxon>Ecdysozoa</taxon>
        <taxon>Arthropoda</taxon>
        <taxon>Hexapoda</taxon>
        <taxon>Insecta</taxon>
        <taxon>Pterygota</taxon>
        <taxon>Neoptera</taxon>
        <taxon>Endopterygota</taxon>
        <taxon>Lepidoptera</taxon>
        <taxon>Glossata</taxon>
        <taxon>Ditrysia</taxon>
        <taxon>Papilionoidea</taxon>
        <taxon>Pieridae</taxon>
        <taxon>Dismorphiinae</taxon>
        <taxon>Leptidea</taxon>
    </lineage>
</organism>
<dbReference type="Proteomes" id="UP000324832">
    <property type="component" value="Unassembled WGS sequence"/>
</dbReference>
<name>A0A5E4QGX4_9NEOP</name>
<dbReference type="InterPro" id="IPR029428">
    <property type="entry name" value="MCRIP"/>
</dbReference>
<evidence type="ECO:0000313" key="6">
    <source>
        <dbReference type="EMBL" id="VVC96332.1"/>
    </source>
</evidence>
<evidence type="ECO:0008006" key="8">
    <source>
        <dbReference type="Google" id="ProtNLM"/>
    </source>
</evidence>